<dbReference type="SMART" id="SM00382">
    <property type="entry name" value="AAA"/>
    <property type="match status" value="1"/>
</dbReference>
<protein>
    <submittedName>
        <fullName evidence="6">Capsular polysaccharide transport system ATP-binding protein</fullName>
    </submittedName>
</protein>
<feature type="domain" description="ABC transporter" evidence="5">
    <location>
        <begin position="2"/>
        <end position="216"/>
    </location>
</feature>
<evidence type="ECO:0000256" key="1">
    <source>
        <dbReference type="ARBA" id="ARBA00005417"/>
    </source>
</evidence>
<evidence type="ECO:0000259" key="5">
    <source>
        <dbReference type="PROSITE" id="PS50893"/>
    </source>
</evidence>
<dbReference type="GO" id="GO:0016887">
    <property type="term" value="F:ATP hydrolysis activity"/>
    <property type="evidence" value="ECO:0007669"/>
    <property type="project" value="InterPro"/>
</dbReference>
<dbReference type="Gene3D" id="3.40.50.300">
    <property type="entry name" value="P-loop containing nucleotide triphosphate hydrolases"/>
    <property type="match status" value="1"/>
</dbReference>
<proteinExistence type="inferred from homology"/>
<dbReference type="GO" id="GO:0016020">
    <property type="term" value="C:membrane"/>
    <property type="evidence" value="ECO:0007669"/>
    <property type="project" value="InterPro"/>
</dbReference>
<dbReference type="InterPro" id="IPR027417">
    <property type="entry name" value="P-loop_NTPase"/>
</dbReference>
<evidence type="ECO:0000313" key="7">
    <source>
        <dbReference type="Proteomes" id="UP000199473"/>
    </source>
</evidence>
<dbReference type="InterPro" id="IPR050683">
    <property type="entry name" value="Bact_Polysacc_Export_ATP-bd"/>
</dbReference>
<sequence length="216" mass="23812">MIILDNVSKHYEVRGSSRKTVLRNVSAVIRPGDAIGILGRNGTGKSTLVRMLAGVEHPSSGRIERRMSVSWPLAHGIGLQAALTGADNARFIARIYDHDVKEVLRQVEDFAELGSYMHMPVRTYSAGMMGRLLLGLSFAVDFDCYLIDEITAAGDARFVARAQEKLAQKTRGRTLILVSHVPEHLKIYCRTAAVLNHGSLTFFEDIDEAVATYKAL</sequence>
<dbReference type="RefSeq" id="WP_092955996.1">
    <property type="nucleotide sequence ID" value="NZ_FOSQ01000001.1"/>
</dbReference>
<dbReference type="STRING" id="1123062.SAMN02745775_101888"/>
<comment type="similarity">
    <text evidence="1">Belongs to the ABC transporter superfamily.</text>
</comment>
<dbReference type="PANTHER" id="PTHR46743">
    <property type="entry name" value="TEICHOIC ACIDS EXPORT ATP-BINDING PROTEIN TAGH"/>
    <property type="match status" value="1"/>
</dbReference>
<dbReference type="EMBL" id="FOSQ01000001">
    <property type="protein sequence ID" value="SFK25938.1"/>
    <property type="molecule type" value="Genomic_DNA"/>
</dbReference>
<dbReference type="InterPro" id="IPR003439">
    <property type="entry name" value="ABC_transporter-like_ATP-bd"/>
</dbReference>
<evidence type="ECO:0000256" key="2">
    <source>
        <dbReference type="ARBA" id="ARBA00022448"/>
    </source>
</evidence>
<evidence type="ECO:0000256" key="3">
    <source>
        <dbReference type="ARBA" id="ARBA00022741"/>
    </source>
</evidence>
<dbReference type="GO" id="GO:0140359">
    <property type="term" value="F:ABC-type transporter activity"/>
    <property type="evidence" value="ECO:0007669"/>
    <property type="project" value="InterPro"/>
</dbReference>
<dbReference type="OrthoDB" id="7157922at2"/>
<dbReference type="Pfam" id="PF00005">
    <property type="entry name" value="ABC_tran"/>
    <property type="match status" value="1"/>
</dbReference>
<dbReference type="SUPFAM" id="SSF52540">
    <property type="entry name" value="P-loop containing nucleoside triphosphate hydrolases"/>
    <property type="match status" value="1"/>
</dbReference>
<evidence type="ECO:0000256" key="4">
    <source>
        <dbReference type="ARBA" id="ARBA00022840"/>
    </source>
</evidence>
<keyword evidence="2" id="KW-0813">Transport</keyword>
<dbReference type="InterPro" id="IPR015860">
    <property type="entry name" value="ABC_transpr_TagH-like"/>
</dbReference>
<dbReference type="GO" id="GO:0005524">
    <property type="term" value="F:ATP binding"/>
    <property type="evidence" value="ECO:0007669"/>
    <property type="project" value="UniProtKB-KW"/>
</dbReference>
<reference evidence="6 7" key="1">
    <citation type="submission" date="2016-10" db="EMBL/GenBank/DDBJ databases">
        <authorList>
            <person name="de Groot N.N."/>
        </authorList>
    </citation>
    <scope>NUCLEOTIDE SEQUENCE [LARGE SCALE GENOMIC DNA]</scope>
    <source>
        <strain evidence="6 7">DSM 19981</strain>
    </source>
</reference>
<organism evidence="6 7">
    <name type="scientific">Falsiroseomonas stagni DSM 19981</name>
    <dbReference type="NCBI Taxonomy" id="1123062"/>
    <lineage>
        <taxon>Bacteria</taxon>
        <taxon>Pseudomonadati</taxon>
        <taxon>Pseudomonadota</taxon>
        <taxon>Alphaproteobacteria</taxon>
        <taxon>Acetobacterales</taxon>
        <taxon>Roseomonadaceae</taxon>
        <taxon>Falsiroseomonas</taxon>
    </lineage>
</organism>
<dbReference type="PROSITE" id="PS50893">
    <property type="entry name" value="ABC_TRANSPORTER_2"/>
    <property type="match status" value="1"/>
</dbReference>
<keyword evidence="4 6" id="KW-0067">ATP-binding</keyword>
<accession>A0A1I3Y271</accession>
<dbReference type="InterPro" id="IPR003593">
    <property type="entry name" value="AAA+_ATPase"/>
</dbReference>
<name>A0A1I3Y271_9PROT</name>
<dbReference type="CDD" id="cd03220">
    <property type="entry name" value="ABC_KpsT_Wzt"/>
    <property type="match status" value="1"/>
</dbReference>
<dbReference type="PANTHER" id="PTHR46743:SF2">
    <property type="entry name" value="TEICHOIC ACIDS EXPORT ATP-BINDING PROTEIN TAGH"/>
    <property type="match status" value="1"/>
</dbReference>
<keyword evidence="3" id="KW-0547">Nucleotide-binding</keyword>
<keyword evidence="7" id="KW-1185">Reference proteome</keyword>
<dbReference type="AlphaFoldDB" id="A0A1I3Y271"/>
<evidence type="ECO:0000313" key="6">
    <source>
        <dbReference type="EMBL" id="SFK25938.1"/>
    </source>
</evidence>
<gene>
    <name evidence="6" type="ORF">SAMN02745775_101888</name>
</gene>
<dbReference type="Proteomes" id="UP000199473">
    <property type="component" value="Unassembled WGS sequence"/>
</dbReference>